<accession>A0A250K6R3</accession>
<dbReference type="Proteomes" id="UP000217343">
    <property type="component" value="Chromosome"/>
</dbReference>
<dbReference type="AlphaFoldDB" id="A0A250K6R3"/>
<evidence type="ECO:0000259" key="1">
    <source>
        <dbReference type="Pfam" id="PF07791"/>
    </source>
</evidence>
<feature type="domain" description="Immunity MXAN-0049 protein" evidence="1">
    <location>
        <begin position="55"/>
        <end position="189"/>
    </location>
</feature>
<proteinExistence type="predicted"/>
<protein>
    <recommendedName>
        <fullName evidence="1">Immunity MXAN-0049 protein domain-containing protein</fullName>
    </recommendedName>
</protein>
<keyword evidence="3" id="KW-1185">Reference proteome</keyword>
<dbReference type="KEGG" id="mmas:MYMAC_006834"/>
<organism evidence="2 3">
    <name type="scientific">Corallococcus macrosporus DSM 14697</name>
    <dbReference type="NCBI Taxonomy" id="1189310"/>
    <lineage>
        <taxon>Bacteria</taxon>
        <taxon>Pseudomonadati</taxon>
        <taxon>Myxococcota</taxon>
        <taxon>Myxococcia</taxon>
        <taxon>Myxococcales</taxon>
        <taxon>Cystobacterineae</taxon>
        <taxon>Myxococcaceae</taxon>
        <taxon>Corallococcus</taxon>
    </lineage>
</organism>
<gene>
    <name evidence="2" type="ORF">MYMAC_006834</name>
</gene>
<evidence type="ECO:0000313" key="2">
    <source>
        <dbReference type="EMBL" id="ATB51176.1"/>
    </source>
</evidence>
<reference evidence="2 3" key="1">
    <citation type="submission" date="2017-06" db="EMBL/GenBank/DDBJ databases">
        <title>Sequencing and comparative analysis of myxobacterial genomes.</title>
        <authorList>
            <person name="Rupp O."/>
            <person name="Goesmann A."/>
            <person name="Sogaard-Andersen L."/>
        </authorList>
    </citation>
    <scope>NUCLEOTIDE SEQUENCE [LARGE SCALE GENOMIC DNA]</scope>
    <source>
        <strain evidence="2 3">DSM 14697</strain>
    </source>
</reference>
<dbReference type="EMBL" id="CP022203">
    <property type="protein sequence ID" value="ATB51176.1"/>
    <property type="molecule type" value="Genomic_DNA"/>
</dbReference>
<evidence type="ECO:0000313" key="3">
    <source>
        <dbReference type="Proteomes" id="UP000217343"/>
    </source>
</evidence>
<sequence>MNVSSMPVVWEWDVGERFCVLDGVQNVPNEYQLSKGISRALGFPADANFAMSARHRKYVALADNISNMNRALVVSRRLKEVVEAKHPRDVEFLPVSILDHKQKVASSDYFIINPFKVVDCIDKDKSKYRWNNIDPEKMSSCTRLVLKPDAIDPELLLFRPRHLEYYVLVHPDLAEALEGEGFTGLSFTPLDEFES</sequence>
<dbReference type="InterPro" id="IPR012433">
    <property type="entry name" value="Imm11"/>
</dbReference>
<dbReference type="Pfam" id="PF07791">
    <property type="entry name" value="Imm11"/>
    <property type="match status" value="1"/>
</dbReference>
<name>A0A250K6R3_9BACT</name>